<evidence type="ECO:0000256" key="9">
    <source>
        <dbReference type="ARBA" id="ARBA00023136"/>
    </source>
</evidence>
<evidence type="ECO:0000256" key="8">
    <source>
        <dbReference type="ARBA" id="ARBA00023065"/>
    </source>
</evidence>
<evidence type="ECO:0000256" key="6">
    <source>
        <dbReference type="ARBA" id="ARBA00022989"/>
    </source>
</evidence>
<keyword evidence="5" id="KW-1278">Translocase</keyword>
<evidence type="ECO:0008006" key="13">
    <source>
        <dbReference type="Google" id="ProtNLM"/>
    </source>
</evidence>
<evidence type="ECO:0000256" key="5">
    <source>
        <dbReference type="ARBA" id="ARBA00022967"/>
    </source>
</evidence>
<evidence type="ECO:0000256" key="7">
    <source>
        <dbReference type="ARBA" id="ARBA00023053"/>
    </source>
</evidence>
<comment type="caution">
    <text evidence="12">The sequence shown here is derived from an EMBL/GenBank/DDBJ whole genome shotgun (WGS) entry which is preliminary data.</text>
</comment>
<dbReference type="InterPro" id="IPR005899">
    <property type="entry name" value="Na_pump_deCOase"/>
</dbReference>
<keyword evidence="4 11" id="KW-0812">Transmembrane</keyword>
<evidence type="ECO:0000256" key="1">
    <source>
        <dbReference type="ARBA" id="ARBA00004162"/>
    </source>
</evidence>
<dbReference type="InterPro" id="IPR023424">
    <property type="entry name" value="OadG"/>
</dbReference>
<gene>
    <name evidence="12" type="ORF">LCGC14_0177190</name>
</gene>
<dbReference type="GO" id="GO:0036376">
    <property type="term" value="P:sodium ion export across plasma membrane"/>
    <property type="evidence" value="ECO:0007669"/>
    <property type="project" value="InterPro"/>
</dbReference>
<keyword evidence="6 11" id="KW-1133">Transmembrane helix</keyword>
<dbReference type="GO" id="GO:0015081">
    <property type="term" value="F:sodium ion transmembrane transporter activity"/>
    <property type="evidence" value="ECO:0007669"/>
    <property type="project" value="InterPro"/>
</dbReference>
<name>A0A0F9UQP8_9ZZZZ</name>
<evidence type="ECO:0000256" key="4">
    <source>
        <dbReference type="ARBA" id="ARBA00022692"/>
    </source>
</evidence>
<evidence type="ECO:0000313" key="12">
    <source>
        <dbReference type="EMBL" id="KKN95475.1"/>
    </source>
</evidence>
<evidence type="ECO:0000256" key="3">
    <source>
        <dbReference type="ARBA" id="ARBA00022475"/>
    </source>
</evidence>
<keyword evidence="10" id="KW-0739">Sodium transport</keyword>
<organism evidence="12">
    <name type="scientific">marine sediment metagenome</name>
    <dbReference type="NCBI Taxonomy" id="412755"/>
    <lineage>
        <taxon>unclassified sequences</taxon>
        <taxon>metagenomes</taxon>
        <taxon>ecological metagenomes</taxon>
    </lineage>
</organism>
<dbReference type="NCBIfam" id="TIGR01195">
    <property type="entry name" value="oadG_fam"/>
    <property type="match status" value="1"/>
</dbReference>
<evidence type="ECO:0000256" key="2">
    <source>
        <dbReference type="ARBA" id="ARBA00022448"/>
    </source>
</evidence>
<keyword evidence="7" id="KW-0915">Sodium</keyword>
<dbReference type="Pfam" id="PF04277">
    <property type="entry name" value="OAD_gamma"/>
    <property type="match status" value="1"/>
</dbReference>
<dbReference type="EMBL" id="LAZR01000070">
    <property type="protein sequence ID" value="KKN95475.1"/>
    <property type="molecule type" value="Genomic_DNA"/>
</dbReference>
<proteinExistence type="inferred from homology"/>
<evidence type="ECO:0000256" key="10">
    <source>
        <dbReference type="ARBA" id="ARBA00023201"/>
    </source>
</evidence>
<accession>A0A0F9UQP8</accession>
<keyword evidence="2" id="KW-0813">Transport</keyword>
<feature type="transmembrane region" description="Helical" evidence="11">
    <location>
        <begin position="20"/>
        <end position="43"/>
    </location>
</feature>
<sequence length="85" mass="8985">MEPTNMVAEGVELMFLGMGSVFGFLILLVASTSLMSVILSRYFPEALPAPKKPARKPSAAPASVDPDVVAAIGAAIKQHRSRRSS</sequence>
<comment type="subcellular location">
    <subcellularLocation>
        <location evidence="1">Cell membrane</location>
        <topology evidence="1">Single-pass membrane protein</topology>
    </subcellularLocation>
</comment>
<dbReference type="GO" id="GO:0005886">
    <property type="term" value="C:plasma membrane"/>
    <property type="evidence" value="ECO:0007669"/>
    <property type="project" value="UniProtKB-SubCell"/>
</dbReference>
<keyword evidence="9 11" id="KW-0472">Membrane</keyword>
<reference evidence="12" key="1">
    <citation type="journal article" date="2015" name="Nature">
        <title>Complex archaea that bridge the gap between prokaryotes and eukaryotes.</title>
        <authorList>
            <person name="Spang A."/>
            <person name="Saw J.H."/>
            <person name="Jorgensen S.L."/>
            <person name="Zaremba-Niedzwiedzka K."/>
            <person name="Martijn J."/>
            <person name="Lind A.E."/>
            <person name="van Eijk R."/>
            <person name="Schleper C."/>
            <person name="Guy L."/>
            <person name="Ettema T.J."/>
        </authorList>
    </citation>
    <scope>NUCLEOTIDE SEQUENCE</scope>
</reference>
<evidence type="ECO:0000256" key="11">
    <source>
        <dbReference type="SAM" id="Phobius"/>
    </source>
</evidence>
<dbReference type="AlphaFoldDB" id="A0A0F9UQP8"/>
<protein>
    <recommendedName>
        <fullName evidence="13">Oxaloacetate decarboxylase gamma chain</fullName>
    </recommendedName>
</protein>
<dbReference type="HAMAP" id="MF_00404">
    <property type="entry name" value="OadG"/>
    <property type="match status" value="1"/>
</dbReference>
<keyword evidence="8" id="KW-0406">Ion transport</keyword>
<keyword evidence="3" id="KW-1003">Cell membrane</keyword>